<dbReference type="EMBL" id="AP024483">
    <property type="protein sequence ID" value="BCS83148.1"/>
    <property type="molecule type" value="Genomic_DNA"/>
</dbReference>
<evidence type="ECO:0000313" key="2">
    <source>
        <dbReference type="EMBL" id="BCS83148.1"/>
    </source>
</evidence>
<dbReference type="Pfam" id="PF19065">
    <property type="entry name" value="P8_CR"/>
    <property type="match status" value="1"/>
</dbReference>
<keyword evidence="3" id="KW-1185">Reference proteome</keyword>
<proteinExistence type="predicted"/>
<dbReference type="Proteomes" id="UP001321479">
    <property type="component" value="Segment"/>
</dbReference>
<reference evidence="2 3" key="1">
    <citation type="submission" date="2021-02" db="EMBL/GenBank/DDBJ databases">
        <title>Cotonvirus japonicus, which uses Golgi apparatus of host cells for its virion factory, phylogenetically links tailed tupanvirus and icosahedral mimivirus.</title>
        <authorList>
            <person name="Takahashi H."/>
            <person name="Fukaya S."/>
            <person name="Song C."/>
            <person name="Murata K."/>
            <person name="Takemura M."/>
        </authorList>
    </citation>
    <scope>NUCLEOTIDE SEQUENCE [LARGE SCALE GENOMIC DNA]</scope>
</reference>
<name>A0ABM7NSK3_9VIRU</name>
<sequence>MSLPKGAIKKNTLSTHDMMKTPFMMFQAHHDDYAKMSQQTVNYIPQESILSKLFFHPKNIDLIQKQIIMNVYRETDEKYLIERQDEKDLLVVMKSIFIQKAKHLPTNIKDQIKELDYLVVDEVTPGIISEITAHVNYIDKIFGEFNVLDRPINVSNAGNKTLPSVTSRFSQ</sequence>
<dbReference type="InterPro" id="IPR043916">
    <property type="entry name" value="P8_CR"/>
</dbReference>
<protein>
    <recommendedName>
        <fullName evidence="1">Minor capsid protein P8 central region domain-containing protein</fullName>
    </recommendedName>
</protein>
<dbReference type="GeneID" id="80558353"/>
<organism evidence="2 3">
    <name type="scientific">Cotonvirus japonicus</name>
    <dbReference type="NCBI Taxonomy" id="2811091"/>
    <lineage>
        <taxon>Viruses</taxon>
        <taxon>Varidnaviria</taxon>
        <taxon>Bamfordvirae</taxon>
        <taxon>Nucleocytoviricota</taxon>
        <taxon>Megaviricetes</taxon>
        <taxon>Imitervirales</taxon>
        <taxon>Mimiviridae</taxon>
        <taxon>Megamimivirinae</taxon>
        <taxon>Cotonvirus</taxon>
        <taxon>Cotonvirus japonicum</taxon>
    </lineage>
</organism>
<evidence type="ECO:0000313" key="3">
    <source>
        <dbReference type="Proteomes" id="UP001321479"/>
    </source>
</evidence>
<evidence type="ECO:0000259" key="1">
    <source>
        <dbReference type="Pfam" id="PF19065"/>
    </source>
</evidence>
<dbReference type="RefSeq" id="YP_010841756.1">
    <property type="nucleotide sequence ID" value="NC_079139.1"/>
</dbReference>
<accession>A0ABM7NSK3</accession>
<feature type="domain" description="Minor capsid protein P8 central region" evidence="1">
    <location>
        <begin position="46"/>
        <end position="166"/>
    </location>
</feature>